<evidence type="ECO:0000313" key="2">
    <source>
        <dbReference type="Proteomes" id="UP001218034"/>
    </source>
</evidence>
<gene>
    <name evidence="1" type="ORF">SVXNc_0074</name>
</gene>
<organism evidence="1 2">
    <name type="scientific">Candidatus Nanohalococcus occultus</name>
    <dbReference type="NCBI Taxonomy" id="2978047"/>
    <lineage>
        <taxon>Archaea</taxon>
        <taxon>Candidatus Nanohalarchaeota</taxon>
        <taxon>Candidatus Nanohalarchaeota incertae sedis</taxon>
        <taxon>Candidatus Nanohalococcus</taxon>
    </lineage>
</organism>
<sequence length="107" mass="12656">MKPEEAALLTYDTNSSEFDSVYERNKFYRGLFGYKQTVTKNGKEYNYEKDGLMDEISCIRIDDSVFIFGKKNQEKVEEYFSSWGEKVTHRIFTVIVEDPELIEKLKN</sequence>
<dbReference type="GeneID" id="90589509"/>
<protein>
    <submittedName>
        <fullName evidence="1">Uncharacterized protein</fullName>
    </submittedName>
</protein>
<reference evidence="1 2" key="1">
    <citation type="submission" date="2022-09" db="EMBL/GenBank/DDBJ databases">
        <title>Xylan utilization by haloarchaea-nanohaloarchaea associations.</title>
        <authorList>
            <person name="Yakimov M."/>
        </authorList>
    </citation>
    <scope>NUCLEOTIDE SEQUENCE [LARGE SCALE GENOMIC DNA]</scope>
    <source>
        <strain evidence="1 2">SVXNc</strain>
    </source>
</reference>
<dbReference type="Proteomes" id="UP001218034">
    <property type="component" value="Chromosome"/>
</dbReference>
<accession>A0ABY8CI90</accession>
<keyword evidence="2" id="KW-1185">Reference proteome</keyword>
<dbReference type="RefSeq" id="WP_347721978.1">
    <property type="nucleotide sequence ID" value="NZ_CP104395.1"/>
</dbReference>
<name>A0ABY8CI90_9ARCH</name>
<dbReference type="EMBL" id="CP104395">
    <property type="protein sequence ID" value="WEL19106.1"/>
    <property type="molecule type" value="Genomic_DNA"/>
</dbReference>
<proteinExistence type="predicted"/>
<evidence type="ECO:0000313" key="1">
    <source>
        <dbReference type="EMBL" id="WEL19106.1"/>
    </source>
</evidence>